<evidence type="ECO:0000313" key="4">
    <source>
        <dbReference type="Proteomes" id="UP000606974"/>
    </source>
</evidence>
<evidence type="ECO:0000259" key="2">
    <source>
        <dbReference type="Pfam" id="PF00582"/>
    </source>
</evidence>
<proteinExistence type="predicted"/>
<dbReference type="PRINTS" id="PR01438">
    <property type="entry name" value="UNVRSLSTRESS"/>
</dbReference>
<dbReference type="InterPro" id="IPR006016">
    <property type="entry name" value="UspA"/>
</dbReference>
<dbReference type="Pfam" id="PF00582">
    <property type="entry name" value="Usp"/>
    <property type="match status" value="1"/>
</dbReference>
<name>A0A8H7ADE2_9EURO</name>
<dbReference type="Proteomes" id="UP000606974">
    <property type="component" value="Unassembled WGS sequence"/>
</dbReference>
<dbReference type="OrthoDB" id="992776at2759"/>
<feature type="compositionally biased region" description="Polar residues" evidence="1">
    <location>
        <begin position="135"/>
        <end position="162"/>
    </location>
</feature>
<reference evidence="3" key="1">
    <citation type="submission" date="2020-02" db="EMBL/GenBank/DDBJ databases">
        <authorList>
            <person name="Palmer J.M."/>
        </authorList>
    </citation>
    <scope>NUCLEOTIDE SEQUENCE</scope>
    <source>
        <strain evidence="3">EPUS1.4</strain>
        <tissue evidence="3">Thallus</tissue>
    </source>
</reference>
<dbReference type="PANTHER" id="PTHR46100:SF4">
    <property type="entry name" value="USPA DOMAIN-CONTAINING PROTEIN"/>
    <property type="match status" value="1"/>
</dbReference>
<feature type="compositionally biased region" description="Polar residues" evidence="1">
    <location>
        <begin position="98"/>
        <end position="111"/>
    </location>
</feature>
<feature type="compositionally biased region" description="Polar residues" evidence="1">
    <location>
        <begin position="262"/>
        <end position="272"/>
    </location>
</feature>
<keyword evidence="4" id="KW-1185">Reference proteome</keyword>
<sequence length="618" mass="66651">MSLVDVLEAERRETADTDSSSASRRGLKDSFLAVRNMLDIPSNTSTPSSSRERRSSPFAPGNGDAAQSTWENKTRKQSASAEAMAAIFGGAPTDFQISSKLRGSGRHNSTVGIGAKSRSPSSRLHRSSSPGIGLLNNNRSSPMHIMTDSSDFNDFDSATENVSKGKGPDVLSKDNAENGRCGSADSSNDIRLEEDRPGGEGADERAVESSDDDEDVKSSEEDEDESTPGRKRGRGRNRIDKVSDVSNVDSDESEDDPYASLYGQNESTNQAKSALAAAEEERMAQSKAKLRPSEPAVSVIGPGGERLVPKKGGVHPNTSYDYAASGMNSANSSDADISDIRRAQKLSINMSHIDTSVPNRVIRTILRGDFSTMQEEAEEGLRRSRLYLVATDLSDEAVYALEWTIGTILRDGDTLLAIYAVDEETGTGKSIDADASDSVQIGEGAKAAQDTVDAMTSQTEKMNQSAEAPSLLTPASYLPATSTDSRPGSVDSRMLSKAEIERQRAIEDISSTCVRLLRKTKLQVRVAIEVIHCKSPKHMITEAIDGLEPTLVILGSRGRSALKGVLLGSFSNYLVTKSSIPVMVARKKLRKHAKFKKTNIRLSNNLQRPNRLTSAKID</sequence>
<feature type="compositionally biased region" description="Acidic residues" evidence="1">
    <location>
        <begin position="209"/>
        <end position="226"/>
    </location>
</feature>
<dbReference type="InterPro" id="IPR014729">
    <property type="entry name" value="Rossmann-like_a/b/a_fold"/>
</dbReference>
<accession>A0A8H7ADE2</accession>
<dbReference type="PANTHER" id="PTHR46100">
    <property type="entry name" value="IMP2'P"/>
    <property type="match status" value="1"/>
</dbReference>
<dbReference type="InterPro" id="IPR006015">
    <property type="entry name" value="Universal_stress_UspA"/>
</dbReference>
<feature type="region of interest" description="Disordered" evidence="1">
    <location>
        <begin position="456"/>
        <end position="493"/>
    </location>
</feature>
<feature type="compositionally biased region" description="Basic and acidic residues" evidence="1">
    <location>
        <begin position="188"/>
        <end position="208"/>
    </location>
</feature>
<dbReference type="EMBL" id="JAACFV010000109">
    <property type="protein sequence ID" value="KAF7505444.1"/>
    <property type="molecule type" value="Genomic_DNA"/>
</dbReference>
<organism evidence="3 4">
    <name type="scientific">Endocarpon pusillum</name>
    <dbReference type="NCBI Taxonomy" id="364733"/>
    <lineage>
        <taxon>Eukaryota</taxon>
        <taxon>Fungi</taxon>
        <taxon>Dikarya</taxon>
        <taxon>Ascomycota</taxon>
        <taxon>Pezizomycotina</taxon>
        <taxon>Eurotiomycetes</taxon>
        <taxon>Chaetothyriomycetidae</taxon>
        <taxon>Verrucariales</taxon>
        <taxon>Verrucariaceae</taxon>
        <taxon>Endocarpon</taxon>
    </lineage>
</organism>
<gene>
    <name evidence="3" type="ORF">GJ744_000771</name>
</gene>
<evidence type="ECO:0000256" key="1">
    <source>
        <dbReference type="SAM" id="MobiDB-lite"/>
    </source>
</evidence>
<dbReference type="CDD" id="cd23659">
    <property type="entry name" value="USP_At3g01520-like"/>
    <property type="match status" value="1"/>
</dbReference>
<dbReference type="SUPFAM" id="SSF52402">
    <property type="entry name" value="Adenine nucleotide alpha hydrolases-like"/>
    <property type="match status" value="1"/>
</dbReference>
<protein>
    <recommendedName>
        <fullName evidence="2">UspA domain-containing protein</fullName>
    </recommendedName>
</protein>
<feature type="region of interest" description="Disordered" evidence="1">
    <location>
        <begin position="1"/>
        <end position="81"/>
    </location>
</feature>
<feature type="region of interest" description="Disordered" evidence="1">
    <location>
        <begin position="98"/>
        <end position="314"/>
    </location>
</feature>
<feature type="compositionally biased region" description="Polar residues" evidence="1">
    <location>
        <begin position="456"/>
        <end position="467"/>
    </location>
</feature>
<comment type="caution">
    <text evidence="3">The sequence shown here is derived from an EMBL/GenBank/DDBJ whole genome shotgun (WGS) entry which is preliminary data.</text>
</comment>
<dbReference type="Gene3D" id="3.40.50.620">
    <property type="entry name" value="HUPs"/>
    <property type="match status" value="1"/>
</dbReference>
<dbReference type="AlphaFoldDB" id="A0A8H7ADE2"/>
<evidence type="ECO:0000313" key="3">
    <source>
        <dbReference type="EMBL" id="KAF7505444.1"/>
    </source>
</evidence>
<feature type="domain" description="UspA" evidence="2">
    <location>
        <begin position="388"/>
        <end position="586"/>
    </location>
</feature>